<dbReference type="InterPro" id="IPR003660">
    <property type="entry name" value="HAMP_dom"/>
</dbReference>
<dbReference type="PANTHER" id="PTHR45453:SF1">
    <property type="entry name" value="PHOSPHATE REGULON SENSOR PROTEIN PHOR"/>
    <property type="match status" value="1"/>
</dbReference>
<dbReference type="CDD" id="cd00082">
    <property type="entry name" value="HisKA"/>
    <property type="match status" value="1"/>
</dbReference>
<keyword evidence="11 12" id="KW-0472">Membrane</keyword>
<reference evidence="15 16" key="1">
    <citation type="submission" date="2018-09" db="EMBL/GenBank/DDBJ databases">
        <title>Paenibacillus SK2017-BO5.</title>
        <authorList>
            <person name="Piskunova J.V."/>
            <person name="Dubiley S.A."/>
            <person name="Severinov K.V."/>
        </authorList>
    </citation>
    <scope>NUCLEOTIDE SEQUENCE [LARGE SCALE GENOMIC DNA]</scope>
    <source>
        <strain evidence="15 16">BO5</strain>
    </source>
</reference>
<accession>A0A3A3GEX7</accession>
<comment type="subcellular location">
    <subcellularLocation>
        <location evidence="2">Cell membrane</location>
        <topology evidence="2">Multi-pass membrane protein</topology>
    </subcellularLocation>
</comment>
<dbReference type="FunFam" id="1.10.287.130:FF:000001">
    <property type="entry name" value="Two-component sensor histidine kinase"/>
    <property type="match status" value="1"/>
</dbReference>
<evidence type="ECO:0000256" key="8">
    <source>
        <dbReference type="ARBA" id="ARBA00022777"/>
    </source>
</evidence>
<dbReference type="SMART" id="SM00388">
    <property type="entry name" value="HisKA"/>
    <property type="match status" value="1"/>
</dbReference>
<dbReference type="SMART" id="SM00304">
    <property type="entry name" value="HAMP"/>
    <property type="match status" value="1"/>
</dbReference>
<gene>
    <name evidence="15" type="ORF">DQX05_19475</name>
</gene>
<dbReference type="Pfam" id="PF02518">
    <property type="entry name" value="HATPase_c"/>
    <property type="match status" value="1"/>
</dbReference>
<dbReference type="InterPro" id="IPR005467">
    <property type="entry name" value="His_kinase_dom"/>
</dbReference>
<keyword evidence="7" id="KW-0547">Nucleotide-binding</keyword>
<dbReference type="RefSeq" id="WP_119795147.1">
    <property type="nucleotide sequence ID" value="NZ_QYZD01000019.1"/>
</dbReference>
<protein>
    <recommendedName>
        <fullName evidence="3">histidine kinase</fullName>
        <ecNumber evidence="3">2.7.13.3</ecNumber>
    </recommendedName>
</protein>
<dbReference type="EMBL" id="QYZD01000019">
    <property type="protein sequence ID" value="RJG22031.1"/>
    <property type="molecule type" value="Genomic_DNA"/>
</dbReference>
<feature type="transmembrane region" description="Helical" evidence="12">
    <location>
        <begin position="12"/>
        <end position="38"/>
    </location>
</feature>
<feature type="domain" description="Histidine kinase" evidence="13">
    <location>
        <begin position="287"/>
        <end position="501"/>
    </location>
</feature>
<keyword evidence="6" id="KW-0808">Transferase</keyword>
<dbReference type="GO" id="GO:0005886">
    <property type="term" value="C:plasma membrane"/>
    <property type="evidence" value="ECO:0007669"/>
    <property type="project" value="UniProtKB-SubCell"/>
</dbReference>
<evidence type="ECO:0000256" key="4">
    <source>
        <dbReference type="ARBA" id="ARBA00022475"/>
    </source>
</evidence>
<dbReference type="Gene3D" id="6.10.340.10">
    <property type="match status" value="1"/>
</dbReference>
<dbReference type="GO" id="GO:0016036">
    <property type="term" value="P:cellular response to phosphate starvation"/>
    <property type="evidence" value="ECO:0007669"/>
    <property type="project" value="TreeGrafter"/>
</dbReference>
<dbReference type="Pfam" id="PF00672">
    <property type="entry name" value="HAMP"/>
    <property type="match status" value="1"/>
</dbReference>
<dbReference type="Gene3D" id="1.10.287.130">
    <property type="match status" value="1"/>
</dbReference>
<evidence type="ECO:0000256" key="11">
    <source>
        <dbReference type="ARBA" id="ARBA00023136"/>
    </source>
</evidence>
<keyword evidence="4" id="KW-1003">Cell membrane</keyword>
<comment type="caution">
    <text evidence="15">The sequence shown here is derived from an EMBL/GenBank/DDBJ whole genome shotgun (WGS) entry which is preliminary data.</text>
</comment>
<dbReference type="InterPro" id="IPR036890">
    <property type="entry name" value="HATPase_C_sf"/>
</dbReference>
<evidence type="ECO:0000256" key="2">
    <source>
        <dbReference type="ARBA" id="ARBA00004651"/>
    </source>
</evidence>
<dbReference type="InterPro" id="IPR003594">
    <property type="entry name" value="HATPase_dom"/>
</dbReference>
<dbReference type="EC" id="2.7.13.3" evidence="3"/>
<dbReference type="GO" id="GO:0005524">
    <property type="term" value="F:ATP binding"/>
    <property type="evidence" value="ECO:0007669"/>
    <property type="project" value="UniProtKB-KW"/>
</dbReference>
<evidence type="ECO:0000256" key="1">
    <source>
        <dbReference type="ARBA" id="ARBA00000085"/>
    </source>
</evidence>
<dbReference type="GO" id="GO:0004721">
    <property type="term" value="F:phosphoprotein phosphatase activity"/>
    <property type="evidence" value="ECO:0007669"/>
    <property type="project" value="TreeGrafter"/>
</dbReference>
<evidence type="ECO:0000256" key="5">
    <source>
        <dbReference type="ARBA" id="ARBA00022553"/>
    </source>
</evidence>
<dbReference type="PROSITE" id="PS50109">
    <property type="entry name" value="HIS_KIN"/>
    <property type="match status" value="1"/>
</dbReference>
<keyword evidence="8 15" id="KW-0418">Kinase</keyword>
<keyword evidence="10" id="KW-0902">Two-component regulatory system</keyword>
<dbReference type="InterPro" id="IPR050351">
    <property type="entry name" value="BphY/WalK/GraS-like"/>
</dbReference>
<keyword evidence="12" id="KW-0812">Transmembrane</keyword>
<evidence type="ECO:0000313" key="15">
    <source>
        <dbReference type="EMBL" id="RJG22031.1"/>
    </source>
</evidence>
<comment type="catalytic activity">
    <reaction evidence="1">
        <text>ATP + protein L-histidine = ADP + protein N-phospho-L-histidine.</text>
        <dbReference type="EC" id="2.7.13.3"/>
    </reaction>
</comment>
<name>A0A3A3GEX7_PANTH</name>
<dbReference type="PANTHER" id="PTHR45453">
    <property type="entry name" value="PHOSPHATE REGULON SENSOR PROTEIN PHOR"/>
    <property type="match status" value="1"/>
</dbReference>
<evidence type="ECO:0000259" key="13">
    <source>
        <dbReference type="PROSITE" id="PS50109"/>
    </source>
</evidence>
<dbReference type="PRINTS" id="PR00344">
    <property type="entry name" value="BCTRLSENSOR"/>
</dbReference>
<evidence type="ECO:0000256" key="9">
    <source>
        <dbReference type="ARBA" id="ARBA00022840"/>
    </source>
</evidence>
<dbReference type="CDD" id="cd00075">
    <property type="entry name" value="HATPase"/>
    <property type="match status" value="1"/>
</dbReference>
<evidence type="ECO:0000256" key="6">
    <source>
        <dbReference type="ARBA" id="ARBA00022679"/>
    </source>
</evidence>
<evidence type="ECO:0000256" key="12">
    <source>
        <dbReference type="SAM" id="Phobius"/>
    </source>
</evidence>
<keyword evidence="5" id="KW-0597">Phosphoprotein</keyword>
<dbReference type="PROSITE" id="PS50885">
    <property type="entry name" value="HAMP"/>
    <property type="match status" value="1"/>
</dbReference>
<dbReference type="OrthoDB" id="9813151at2"/>
<dbReference type="Proteomes" id="UP000266177">
    <property type="component" value="Unassembled WGS sequence"/>
</dbReference>
<dbReference type="SUPFAM" id="SSF55874">
    <property type="entry name" value="ATPase domain of HSP90 chaperone/DNA topoisomerase II/histidine kinase"/>
    <property type="match status" value="1"/>
</dbReference>
<dbReference type="InterPro" id="IPR004358">
    <property type="entry name" value="Sig_transdc_His_kin-like_C"/>
</dbReference>
<dbReference type="SMART" id="SM00387">
    <property type="entry name" value="HATPase_c"/>
    <property type="match status" value="1"/>
</dbReference>
<dbReference type="SUPFAM" id="SSF158472">
    <property type="entry name" value="HAMP domain-like"/>
    <property type="match status" value="1"/>
</dbReference>
<dbReference type="CDD" id="cd06225">
    <property type="entry name" value="HAMP"/>
    <property type="match status" value="1"/>
</dbReference>
<evidence type="ECO:0000256" key="3">
    <source>
        <dbReference type="ARBA" id="ARBA00012438"/>
    </source>
</evidence>
<feature type="transmembrane region" description="Helical" evidence="12">
    <location>
        <begin position="200"/>
        <end position="223"/>
    </location>
</feature>
<dbReference type="Gene3D" id="3.30.565.10">
    <property type="entry name" value="Histidine kinase-like ATPase, C-terminal domain"/>
    <property type="match status" value="1"/>
</dbReference>
<dbReference type="AlphaFoldDB" id="A0A3A3GEX7"/>
<dbReference type="InterPro" id="IPR036097">
    <property type="entry name" value="HisK_dim/P_sf"/>
</dbReference>
<evidence type="ECO:0000256" key="7">
    <source>
        <dbReference type="ARBA" id="ARBA00022741"/>
    </source>
</evidence>
<keyword evidence="9" id="KW-0067">ATP-binding</keyword>
<evidence type="ECO:0000256" key="10">
    <source>
        <dbReference type="ARBA" id="ARBA00023012"/>
    </source>
</evidence>
<evidence type="ECO:0000259" key="14">
    <source>
        <dbReference type="PROSITE" id="PS50885"/>
    </source>
</evidence>
<keyword evidence="12" id="KW-1133">Transmembrane helix</keyword>
<sequence length="503" mass="54773">MSARQPIPMLRVWAWRYALILFAALLLIGLLPGIWIYANAYRHSYDVLQARAEQLADSYVRISSLASIQAETQTSANSLKSELSVRPIIPFESAEAATPVQTISATIIAAPANGETMQIVDAKGKVLNTVEDGGNDESGTAVAPSDYKTVLSGQPTRERFIKQDVTWLRIGVPLKQQSGVAGALYLSAPIQEDINNTKQLYVLIALMAFGIAAAGWAAIYLLLRKLTQPLRQLAHAALQVADGQYSPALPAVHGIKEQELRQLISSFGDMTSRLKQLEQMRTDLLAGVSHELRTPLTSIRGMVQAVHGRVVAGSEADEFLQISLEEAKRMQCMVDDLLEFSSLEAGAIKTEPEKGPLSPLIRSVIQQLRSLPSFALIQLNAILPDEDIECDGDQGQIKQIITNLIMNSSAAEATEIAVKAAIFDEDIVIEVRDNGGGIRESEVPFIFERYYRGSIRRKKKQGLGLGLTLSRLLARANGGELVLQSTSQAGTVFRLSLPKPPAP</sequence>
<dbReference type="SUPFAM" id="SSF47384">
    <property type="entry name" value="Homodimeric domain of signal transducing histidine kinase"/>
    <property type="match status" value="1"/>
</dbReference>
<evidence type="ECO:0000313" key="16">
    <source>
        <dbReference type="Proteomes" id="UP000266177"/>
    </source>
</evidence>
<proteinExistence type="predicted"/>
<feature type="domain" description="HAMP" evidence="14">
    <location>
        <begin position="224"/>
        <end position="279"/>
    </location>
</feature>
<dbReference type="Pfam" id="PF00512">
    <property type="entry name" value="HisKA"/>
    <property type="match status" value="1"/>
</dbReference>
<dbReference type="InterPro" id="IPR003661">
    <property type="entry name" value="HisK_dim/P_dom"/>
</dbReference>
<organism evidence="15 16">
    <name type="scientific">Paenibacillus thiaminolyticus</name>
    <name type="common">Bacillus thiaminolyticus</name>
    <dbReference type="NCBI Taxonomy" id="49283"/>
    <lineage>
        <taxon>Bacteria</taxon>
        <taxon>Bacillati</taxon>
        <taxon>Bacillota</taxon>
        <taxon>Bacilli</taxon>
        <taxon>Bacillales</taxon>
        <taxon>Paenibacillaceae</taxon>
        <taxon>Paenibacillus</taxon>
    </lineage>
</organism>
<dbReference type="GO" id="GO:0000155">
    <property type="term" value="F:phosphorelay sensor kinase activity"/>
    <property type="evidence" value="ECO:0007669"/>
    <property type="project" value="InterPro"/>
</dbReference>